<dbReference type="EMBL" id="SNZE01000006">
    <property type="protein sequence ID" value="TDR31963.1"/>
    <property type="molecule type" value="Genomic_DNA"/>
</dbReference>
<evidence type="ECO:0000313" key="2">
    <source>
        <dbReference type="Proteomes" id="UP000294480"/>
    </source>
</evidence>
<dbReference type="PROSITE" id="PS51257">
    <property type="entry name" value="PROKAR_LIPOPROTEIN"/>
    <property type="match status" value="1"/>
</dbReference>
<evidence type="ECO:0000313" key="1">
    <source>
        <dbReference type="EMBL" id="TDR31963.1"/>
    </source>
</evidence>
<dbReference type="Proteomes" id="UP000294480">
    <property type="component" value="Unassembled WGS sequence"/>
</dbReference>
<sequence>MMNKVIEMVKLIKWVMALVVLTGLALVGCQALNTQKSFNVSQAQLQKLVDKNWTTMAAKLQESNVTIAAPTLRLLPDTQRIAADFDAFVDTGVLGVKLDGHMSVSGVPAYDEAQGAVVLRQMAVDKFELVNAPSMLDGFVKGQAQKMVAKKFGTDVPVYKIEPDKLRFAGKTWIPEKVEVAKDHLEITLQPR</sequence>
<organism evidence="1 2">
    <name type="scientific">Hydromonas duriensis</name>
    <dbReference type="NCBI Taxonomy" id="1527608"/>
    <lineage>
        <taxon>Bacteria</taxon>
        <taxon>Pseudomonadati</taxon>
        <taxon>Pseudomonadota</taxon>
        <taxon>Betaproteobacteria</taxon>
        <taxon>Burkholderiales</taxon>
        <taxon>Burkholderiaceae</taxon>
        <taxon>Hydromonas</taxon>
    </lineage>
</organism>
<name>A0A4R6Y966_9BURK</name>
<gene>
    <name evidence="1" type="ORF">DFR44_10626</name>
</gene>
<accession>A0A4R6Y966</accession>
<dbReference type="OrthoDB" id="8535650at2"/>
<proteinExistence type="predicted"/>
<keyword evidence="2" id="KW-1185">Reference proteome</keyword>
<dbReference type="Pfam" id="PF07273">
    <property type="entry name" value="DUF1439"/>
    <property type="match status" value="1"/>
</dbReference>
<dbReference type="InterPro" id="IPR010835">
    <property type="entry name" value="DUF1439"/>
</dbReference>
<dbReference type="AlphaFoldDB" id="A0A4R6Y966"/>
<comment type="caution">
    <text evidence="1">The sequence shown here is derived from an EMBL/GenBank/DDBJ whole genome shotgun (WGS) entry which is preliminary data.</text>
</comment>
<protein>
    <submittedName>
        <fullName evidence="1">Uncharacterized protein DUF1439</fullName>
    </submittedName>
</protein>
<reference evidence="1 2" key="1">
    <citation type="submission" date="2019-03" db="EMBL/GenBank/DDBJ databases">
        <title>Genomic Encyclopedia of Type Strains, Phase IV (KMG-IV): sequencing the most valuable type-strain genomes for metagenomic binning, comparative biology and taxonomic classification.</title>
        <authorList>
            <person name="Goeker M."/>
        </authorList>
    </citation>
    <scope>NUCLEOTIDE SEQUENCE [LARGE SCALE GENOMIC DNA]</scope>
    <source>
        <strain evidence="1 2">DSM 102852</strain>
    </source>
</reference>
<dbReference type="Gene3D" id="3.15.10.40">
    <property type="entry name" value="Uncharacterised protein PF07273, DUF1439"/>
    <property type="match status" value="1"/>
</dbReference>